<dbReference type="AlphaFoldDB" id="A0A9W9ZW24"/>
<dbReference type="Proteomes" id="UP001163046">
    <property type="component" value="Unassembled WGS sequence"/>
</dbReference>
<feature type="compositionally biased region" description="Basic and acidic residues" evidence="1">
    <location>
        <begin position="72"/>
        <end position="85"/>
    </location>
</feature>
<proteinExistence type="predicted"/>
<organism evidence="2 3">
    <name type="scientific">Desmophyllum pertusum</name>
    <dbReference type="NCBI Taxonomy" id="174260"/>
    <lineage>
        <taxon>Eukaryota</taxon>
        <taxon>Metazoa</taxon>
        <taxon>Cnidaria</taxon>
        <taxon>Anthozoa</taxon>
        <taxon>Hexacorallia</taxon>
        <taxon>Scleractinia</taxon>
        <taxon>Caryophylliina</taxon>
        <taxon>Caryophylliidae</taxon>
        <taxon>Desmophyllum</taxon>
    </lineage>
</organism>
<feature type="region of interest" description="Disordered" evidence="1">
    <location>
        <begin position="71"/>
        <end position="90"/>
    </location>
</feature>
<accession>A0A9W9ZW24</accession>
<reference evidence="2" key="1">
    <citation type="submission" date="2023-01" db="EMBL/GenBank/DDBJ databases">
        <title>Genome assembly of the deep-sea coral Lophelia pertusa.</title>
        <authorList>
            <person name="Herrera S."/>
            <person name="Cordes E."/>
        </authorList>
    </citation>
    <scope>NUCLEOTIDE SEQUENCE</scope>
    <source>
        <strain evidence="2">USNM1676648</strain>
        <tissue evidence="2">Polyp</tissue>
    </source>
</reference>
<keyword evidence="3" id="KW-1185">Reference proteome</keyword>
<evidence type="ECO:0000313" key="3">
    <source>
        <dbReference type="Proteomes" id="UP001163046"/>
    </source>
</evidence>
<dbReference type="EMBL" id="MU825545">
    <property type="protein sequence ID" value="KAJ7388234.1"/>
    <property type="molecule type" value="Genomic_DNA"/>
</dbReference>
<evidence type="ECO:0000256" key="1">
    <source>
        <dbReference type="SAM" id="MobiDB-lite"/>
    </source>
</evidence>
<sequence length="90" mass="10634">MSRKNPLQPDECKRTSSLETVLPHHEIQDRKLHGKREAYKRRNDMYVKAMYGNTLEKEEVRQDSRTALLQQIKDKGHGGQKRDDREDQGE</sequence>
<gene>
    <name evidence="2" type="ORF">OS493_039068</name>
</gene>
<evidence type="ECO:0000313" key="2">
    <source>
        <dbReference type="EMBL" id="KAJ7388234.1"/>
    </source>
</evidence>
<comment type="caution">
    <text evidence="2">The sequence shown here is derived from an EMBL/GenBank/DDBJ whole genome shotgun (WGS) entry which is preliminary data.</text>
</comment>
<name>A0A9W9ZW24_9CNID</name>
<dbReference type="OrthoDB" id="9992297at2759"/>
<feature type="region of interest" description="Disordered" evidence="1">
    <location>
        <begin position="1"/>
        <end position="36"/>
    </location>
</feature>
<protein>
    <submittedName>
        <fullName evidence="2">Uncharacterized protein</fullName>
    </submittedName>
</protein>
<feature type="compositionally biased region" description="Basic and acidic residues" evidence="1">
    <location>
        <begin position="10"/>
        <end position="36"/>
    </location>
</feature>